<dbReference type="CTD" id="387718"/>
<dbReference type="ZFIN" id="ZDB-GENE-131127-586">
    <property type="gene designation" value="tex36"/>
</dbReference>
<reference evidence="4" key="5">
    <citation type="submission" date="2025-04" db="UniProtKB">
        <authorList>
            <consortium name="RefSeq"/>
        </authorList>
    </citation>
    <scope>IDENTIFICATION</scope>
    <source>
        <strain evidence="4">Tuebingen</strain>
    </source>
</reference>
<accession>A0A8M1P8I2</accession>
<evidence type="ECO:0000313" key="5">
    <source>
        <dbReference type="ZFIN" id="ZDB-GENE-131127-586"/>
    </source>
</evidence>
<dbReference type="Proteomes" id="UP000000437">
    <property type="component" value="Chromosome 17"/>
</dbReference>
<reference evidence="4" key="4">
    <citation type="journal article" date="2019" name="JCI Insight">
        <title>Genome-wide suppressor screen identifies USP35/USP38 as therapeutic candidates for ciliopathies.</title>
        <authorList>
            <person name="Tsai I.C."/>
            <person name="Adams K.A."/>
            <person name="Tzeng J.A."/>
            <person name="Shennib O."/>
            <person name="Tan P.L."/>
            <person name="Katsanis N."/>
        </authorList>
    </citation>
    <scope>NUCLEOTIDE SEQUENCE</scope>
    <source>
        <strain evidence="4">Tuebingen</strain>
    </source>
</reference>
<dbReference type="OMA" id="DERRQHN"/>
<sequence length="199" mass="23010">MSKGGKRYFNKNKSVNWFVHTGFSQTEQTHHLCTSTGSALAHAVSQPLTPSEQRYPKVFINPEKKTMGREYPLSMHDNRTALQQCIDVYDQGSGRKKCLDERRQHNSHYSLRHHHHGTPSLVTAVKWEDSVYQKDFLPRQQIESREDKIRRRFPRDHSARSQVNAAAQADQCFMWFGRDDAKQFTPLSVLADANHSLTT</sequence>
<dbReference type="eggNOG" id="ENOG502S7MT">
    <property type="taxonomic scope" value="Eukaryota"/>
</dbReference>
<dbReference type="KEGG" id="dre:566463"/>
<name>X1WCA3_DANRE</name>
<evidence type="ECO:0000313" key="2">
    <source>
        <dbReference type="Ensembl" id="ENSDARP00000127846"/>
    </source>
</evidence>
<dbReference type="OrthoDB" id="10003408at2759"/>
<gene>
    <name evidence="2 4 5" type="primary">tex36</name>
    <name evidence="4" type="synonym">si:rp71-40n14.3</name>
</gene>
<protein>
    <submittedName>
        <fullName evidence="2">Testis-expressed 36</fullName>
    </submittedName>
    <submittedName>
        <fullName evidence="4">Testis-expressed protein 36</fullName>
    </submittedName>
</protein>
<dbReference type="PANTHER" id="PTHR35440:SF1">
    <property type="entry name" value="TESTIS-EXPRESSED PROTEIN 36"/>
    <property type="match status" value="1"/>
</dbReference>
<keyword evidence="3" id="KW-1185">Reference proteome</keyword>
<dbReference type="HOGENOM" id="CLU_113037_0_0_1"/>
<reference evidence="2 3" key="1">
    <citation type="journal article" date="2013" name="Nature">
        <title>The zebrafish reference genome sequence and its relationship to the human genome.</title>
        <authorList>
            <consortium name="Genome Reference Consortium Zebrafish"/>
            <person name="Howe K."/>
            <person name="Clark M.D."/>
            <person name="Torroja C.F."/>
            <person name="Torrance J."/>
            <person name="Berthelot C."/>
            <person name="Muffato M."/>
            <person name="Collins J.E."/>
            <person name="Humphray S."/>
            <person name="McLaren K."/>
            <person name="Matthews L."/>
            <person name="McLaren S."/>
            <person name="Sealy I."/>
            <person name="Caccamo M."/>
            <person name="Churcher C."/>
            <person name="Scott C."/>
            <person name="Barrett J.C."/>
            <person name="Koch R."/>
            <person name="Rauch G.J."/>
            <person name="White S."/>
            <person name="Chow W."/>
            <person name="Kilian B."/>
            <person name="Quintais L.T."/>
            <person name="Guerra-Assuncao J.A."/>
            <person name="Zhou Y."/>
            <person name="Gu Y."/>
            <person name="Yen J."/>
            <person name="Vogel J.H."/>
            <person name="Eyre T."/>
            <person name="Redmond S."/>
            <person name="Banerjee R."/>
            <person name="Chi J."/>
            <person name="Fu B."/>
            <person name="Langley E."/>
            <person name="Maguire S.F."/>
            <person name="Laird G.K."/>
            <person name="Lloyd D."/>
            <person name="Kenyon E."/>
            <person name="Donaldson S."/>
            <person name="Sehra H."/>
            <person name="Almeida-King J."/>
            <person name="Loveland J."/>
            <person name="Trevanion S."/>
            <person name="Jones M."/>
            <person name="Quail M."/>
            <person name="Willey D."/>
            <person name="Hunt A."/>
            <person name="Burton J."/>
            <person name="Sims S."/>
            <person name="McLay K."/>
            <person name="Plumb B."/>
            <person name="Davis J."/>
            <person name="Clee C."/>
            <person name="Oliver K."/>
            <person name="Clark R."/>
            <person name="Riddle C."/>
            <person name="Elliot D."/>
            <person name="Eliott D."/>
            <person name="Threadgold G."/>
            <person name="Harden G."/>
            <person name="Ware D."/>
            <person name="Begum S."/>
            <person name="Mortimore B."/>
            <person name="Mortimer B."/>
            <person name="Kerry G."/>
            <person name="Heath P."/>
            <person name="Phillimore B."/>
            <person name="Tracey A."/>
            <person name="Corby N."/>
            <person name="Dunn M."/>
            <person name="Johnson C."/>
            <person name="Wood J."/>
            <person name="Clark S."/>
            <person name="Pelan S."/>
            <person name="Griffiths G."/>
            <person name="Smith M."/>
            <person name="Glithero R."/>
            <person name="Howden P."/>
            <person name="Barker N."/>
            <person name="Lloyd C."/>
            <person name="Stevens C."/>
            <person name="Harley J."/>
            <person name="Holt K."/>
            <person name="Panagiotidis G."/>
            <person name="Lovell J."/>
            <person name="Beasley H."/>
            <person name="Henderson C."/>
            <person name="Gordon D."/>
            <person name="Auger K."/>
            <person name="Wright D."/>
            <person name="Collins J."/>
            <person name="Raisen C."/>
            <person name="Dyer L."/>
            <person name="Leung K."/>
            <person name="Robertson L."/>
            <person name="Ambridge K."/>
            <person name="Leongamornlert D."/>
            <person name="McGuire S."/>
            <person name="Gilderthorp R."/>
            <person name="Griffiths C."/>
            <person name="Manthravadi D."/>
            <person name="Nichol S."/>
            <person name="Barker G."/>
            <person name="Whitehead S."/>
            <person name="Kay M."/>
            <person name="Brown J."/>
            <person name="Murnane C."/>
            <person name="Gray E."/>
            <person name="Humphries M."/>
            <person name="Sycamore N."/>
            <person name="Barker D."/>
            <person name="Saunders D."/>
            <person name="Wallis J."/>
            <person name="Babbage A."/>
            <person name="Hammond S."/>
            <person name="Mashreghi-Mohammadi M."/>
            <person name="Barr L."/>
            <person name="Martin S."/>
            <person name="Wray P."/>
            <person name="Ellington A."/>
            <person name="Matthews N."/>
            <person name="Ellwood M."/>
            <person name="Woodmansey R."/>
            <person name="Clark G."/>
            <person name="Cooper J."/>
            <person name="Cooper J."/>
            <person name="Tromans A."/>
            <person name="Grafham D."/>
            <person name="Skuce C."/>
            <person name="Pandian R."/>
            <person name="Andrews R."/>
            <person name="Harrison E."/>
            <person name="Kimberley A."/>
            <person name="Garnett J."/>
            <person name="Fosker N."/>
            <person name="Hall R."/>
            <person name="Garner P."/>
            <person name="Kelly D."/>
            <person name="Bird C."/>
            <person name="Palmer S."/>
            <person name="Gehring I."/>
            <person name="Berger A."/>
            <person name="Dooley C.M."/>
            <person name="Ersan-Urun Z."/>
            <person name="Eser C."/>
            <person name="Geiger H."/>
            <person name="Geisler M."/>
            <person name="Karotki L."/>
            <person name="Kirn A."/>
            <person name="Konantz J."/>
            <person name="Konantz M."/>
            <person name="Oberlander M."/>
            <person name="Rudolph-Geiger S."/>
            <person name="Teucke M."/>
            <person name="Lanz C."/>
            <person name="Raddatz G."/>
            <person name="Osoegawa K."/>
            <person name="Zhu B."/>
            <person name="Rapp A."/>
            <person name="Widaa S."/>
            <person name="Langford C."/>
            <person name="Yang F."/>
            <person name="Schuster S.C."/>
            <person name="Carter N.P."/>
            <person name="Harrow J."/>
            <person name="Ning Z."/>
            <person name="Herrero J."/>
            <person name="Searle S.M."/>
            <person name="Enright A."/>
            <person name="Geisler R."/>
            <person name="Plasterk R.H."/>
            <person name="Lee C."/>
            <person name="Westerfield M."/>
            <person name="de Jong P.J."/>
            <person name="Zon L.I."/>
            <person name="Postlethwait J.H."/>
            <person name="Nusslein-Volhard C."/>
            <person name="Hubbard T.J."/>
            <person name="Roest Crollius H."/>
            <person name="Rogers J."/>
            <person name="Stemple D.L."/>
        </authorList>
    </citation>
    <scope>NUCLEOTIDE SEQUENCE [LARGE SCALE GENOMIC DNA]</scope>
    <source>
        <strain evidence="2">Tuebingen</strain>
    </source>
</reference>
<dbReference type="Pfam" id="PF15115">
    <property type="entry name" value="HDNR"/>
    <property type="match status" value="1"/>
</dbReference>
<dbReference type="EMBL" id="BX323450">
    <property type="status" value="NOT_ANNOTATED_CDS"/>
    <property type="molecule type" value="Genomic_DNA"/>
</dbReference>
<evidence type="ECO:0000313" key="3">
    <source>
        <dbReference type="Proteomes" id="UP000000437"/>
    </source>
</evidence>
<dbReference type="Ensembl" id="ENSDART00000154593.3">
    <property type="protein sequence ID" value="ENSDARP00000127846.1"/>
    <property type="gene ID" value="ENSDARG00000097920.3"/>
</dbReference>
<dbReference type="PANTHER" id="PTHR35440">
    <property type="entry name" value="TESTIS-EXPRESSED PROTEIN 36"/>
    <property type="match status" value="1"/>
</dbReference>
<evidence type="ECO:0000313" key="4">
    <source>
        <dbReference type="RefSeq" id="NP_001314851.1"/>
    </source>
</evidence>
<reference evidence="2" key="2">
    <citation type="submission" date="2014-03" db="UniProtKB">
        <authorList>
            <consortium name="Ensembl"/>
        </authorList>
    </citation>
    <scope>IDENTIFICATION</scope>
    <source>
        <strain evidence="2">Tuebingen</strain>
    </source>
</reference>
<dbReference type="GeneID" id="566463"/>
<dbReference type="Bgee" id="ENSDARG00000097920">
    <property type="expression patterns" value="Expressed in testis and 12 other cell types or tissues"/>
</dbReference>
<proteinExistence type="predicted"/>
<dbReference type="PaxDb" id="7955-ENSDARP00000127846"/>
<reference evidence="4" key="3">
    <citation type="journal article" date="2016" name="BMC Genomics">
        <title>Gene evolution and gene expression after whole genome duplication in fish: the PhyloFish database.</title>
        <authorList>
            <person name="Pasquier J."/>
            <person name="Cabau C."/>
            <person name="Nguyen T."/>
            <person name="Jouanno E."/>
            <person name="Severac D."/>
            <person name="Braasch I."/>
            <person name="Journot L."/>
            <person name="Pontarotti P."/>
            <person name="Klopp C."/>
            <person name="Postlethwait J.H."/>
            <person name="Guiguen Y."/>
            <person name="Bobe J."/>
        </authorList>
    </citation>
    <scope>NUCLEOTIDE SEQUENCE</scope>
    <source>
        <strain evidence="4">Tuebingen</strain>
    </source>
</reference>
<dbReference type="GeneTree" id="ENSGT00940000175884"/>
<organism evidence="2">
    <name type="scientific">Danio rerio</name>
    <name type="common">Zebrafish</name>
    <name type="synonym">Brachydanio rerio</name>
    <dbReference type="NCBI Taxonomy" id="7955"/>
    <lineage>
        <taxon>Eukaryota</taxon>
        <taxon>Metazoa</taxon>
        <taxon>Chordata</taxon>
        <taxon>Craniata</taxon>
        <taxon>Vertebrata</taxon>
        <taxon>Euteleostomi</taxon>
        <taxon>Actinopterygii</taxon>
        <taxon>Neopterygii</taxon>
        <taxon>Teleostei</taxon>
        <taxon>Ostariophysi</taxon>
        <taxon>Cypriniformes</taxon>
        <taxon>Danionidae</taxon>
        <taxon>Danioninae</taxon>
        <taxon>Danio</taxon>
    </lineage>
</organism>
<dbReference type="InterPro" id="IPR029369">
    <property type="entry name" value="HDNR"/>
</dbReference>
<feature type="domain" description="Domain of unknown function with conserved HDNR motif" evidence="1">
    <location>
        <begin position="1"/>
        <end position="185"/>
    </location>
</feature>
<evidence type="ECO:0000259" key="1">
    <source>
        <dbReference type="Pfam" id="PF15115"/>
    </source>
</evidence>
<dbReference type="AlphaFoldDB" id="X1WCA3"/>
<accession>X1WCA3</accession>
<dbReference type="RefSeq" id="NP_001314851.1">
    <property type="nucleotide sequence ID" value="NM_001327922.1"/>
</dbReference>
<dbReference type="AGR" id="ZFIN:ZDB-GENE-131127-586"/>